<evidence type="ECO:0000313" key="1">
    <source>
        <dbReference type="EMBL" id="PVM90644.1"/>
    </source>
</evidence>
<dbReference type="EMBL" id="QDKQ01000034">
    <property type="protein sequence ID" value="PVM90644.1"/>
    <property type="molecule type" value="Genomic_DNA"/>
</dbReference>
<proteinExistence type="predicted"/>
<keyword evidence="2" id="KW-1185">Reference proteome</keyword>
<dbReference type="AlphaFoldDB" id="A0A2T9K3Y0"/>
<organism evidence="1 2">
    <name type="scientific">Caulobacter endophyticus</name>
    <dbReference type="NCBI Taxonomy" id="2172652"/>
    <lineage>
        <taxon>Bacteria</taxon>
        <taxon>Pseudomonadati</taxon>
        <taxon>Pseudomonadota</taxon>
        <taxon>Alphaproteobacteria</taxon>
        <taxon>Caulobacterales</taxon>
        <taxon>Caulobacteraceae</taxon>
        <taxon>Caulobacter</taxon>
    </lineage>
</organism>
<protein>
    <submittedName>
        <fullName evidence="1">Uncharacterized protein</fullName>
    </submittedName>
</protein>
<dbReference type="OrthoDB" id="7189494at2"/>
<comment type="caution">
    <text evidence="1">The sequence shown here is derived from an EMBL/GenBank/DDBJ whole genome shotgun (WGS) entry which is preliminary data.</text>
</comment>
<name>A0A2T9K3Y0_9CAUL</name>
<evidence type="ECO:0000313" key="2">
    <source>
        <dbReference type="Proteomes" id="UP000245073"/>
    </source>
</evidence>
<dbReference type="RefSeq" id="WP_109100630.1">
    <property type="nucleotide sequence ID" value="NZ_QDKQ01000034.1"/>
</dbReference>
<dbReference type="Proteomes" id="UP000245073">
    <property type="component" value="Unassembled WGS sequence"/>
</dbReference>
<reference evidence="1 2" key="1">
    <citation type="submission" date="2018-04" db="EMBL/GenBank/DDBJ databases">
        <title>The genome sequence of Caulobacter sp. 744.</title>
        <authorList>
            <person name="Gao J."/>
            <person name="Sun J."/>
        </authorList>
    </citation>
    <scope>NUCLEOTIDE SEQUENCE [LARGE SCALE GENOMIC DNA]</scope>
    <source>
        <strain evidence="1 2">774</strain>
    </source>
</reference>
<accession>A0A2T9K3Y0</accession>
<sequence length="107" mass="12274">MPPPRAKERATTRARAVPKPRVYLTAVVKLTRVRAHGADPTSRTLHFTFPQKSSRSSRATSEFVEVEDVPSFDGESAWFEMEKVQRGEGRRWPWWRAVRQVEPPADA</sequence>
<gene>
    <name evidence="1" type="ORF">DDF67_09440</name>
</gene>